<protein>
    <recommendedName>
        <fullName evidence="1">DUF4042 domain-containing protein</fullName>
    </recommendedName>
</protein>
<organism evidence="2 3">
    <name type="scientific">Blepharisma stoltei</name>
    <dbReference type="NCBI Taxonomy" id="1481888"/>
    <lineage>
        <taxon>Eukaryota</taxon>
        <taxon>Sar</taxon>
        <taxon>Alveolata</taxon>
        <taxon>Ciliophora</taxon>
        <taxon>Postciliodesmatophora</taxon>
        <taxon>Heterotrichea</taxon>
        <taxon>Heterotrichida</taxon>
        <taxon>Blepharismidae</taxon>
        <taxon>Blepharisma</taxon>
    </lineage>
</organism>
<reference evidence="2" key="1">
    <citation type="submission" date="2021-09" db="EMBL/GenBank/DDBJ databases">
        <authorList>
            <consortium name="AG Swart"/>
            <person name="Singh M."/>
            <person name="Singh A."/>
            <person name="Seah K."/>
            <person name="Emmerich C."/>
        </authorList>
    </citation>
    <scope>NUCLEOTIDE SEQUENCE</scope>
    <source>
        <strain evidence="2">ATCC30299</strain>
    </source>
</reference>
<accession>A0AAU9IZZ9</accession>
<dbReference type="InterPro" id="IPR016024">
    <property type="entry name" value="ARM-type_fold"/>
</dbReference>
<evidence type="ECO:0000313" key="2">
    <source>
        <dbReference type="EMBL" id="CAG9315101.1"/>
    </source>
</evidence>
<name>A0AAU9IZZ9_9CILI</name>
<dbReference type="EMBL" id="CAJZBQ010000013">
    <property type="protein sequence ID" value="CAG9315101.1"/>
    <property type="molecule type" value="Genomic_DNA"/>
</dbReference>
<evidence type="ECO:0000259" key="1">
    <source>
        <dbReference type="Pfam" id="PF13251"/>
    </source>
</evidence>
<sequence length="913" mass="104277">MKTRSPLHTQLKPNAKFIRSTLNSLKHSKDPSQILENLKSQEYQLDLISKDELVTLLNESYSLIKESGQGFLSFCEFINSSYSIRDVILQRPLQCGPQIIATLSKELQRGILKQSVLLKTLGTFCYSACFNNYKVESAVLSAVIPYCNFEFDEQTCRLAINCIANMLSKSDVAAVPAKEILLYFVELLSSSTKIDSVHTYKLYCNVMRAMQLALPHFPSEELNKVLSLVLTMKRIIYLWPSSESDRPKEVLLSLMSISTEGSDSESNSNTDDFYYNKIKCSALFCLQILFKKYSKQLFSFWPLFLPSFEAPLDTLLSKKSLISLFAQEKSVKVKAAIASTISILIESSPLNTFLTEAPVISSMFSLNQCIKQTISNLFETIPHFLAQEKCTQIECSLIKVSISLLSLMRIEAIDRKHIKAMIKAFFSKISSNDLNLKSALLSVFAALFSERNEEARFILSPQFIQGIFYADDLHSERLQVFEKIVKSFPEVLIGTDMWLIEILSKFINSEDQKVQSSAFDVIEEIIKIGKSLSIMLFVVDLTFKAMQNNDNERMALCFTALSSANLYPMLSISQLEQLFSFIKSLQKFKSNLFPLRCSVLKLIGSFARNSNLPADYFSTIINFTLSHSTSGNQNLYISCSYALSFLCTSKQSLSWIPNITSILEVNSKNKKEKIVSSAIISVGNLFEIFTYDELGDNFPKLLGIVINGLHHKNSKVGWDSCNTLFKFYDFHKDKFYNMSEKLIPILINTIIHHHNYRTRISTCQILRNYKEELYSYDAELLISLIENLESDKDLMALDATVLKYQRYFRQELIHTLMLLVVNRQTLDDAFVNAIGDNLFLIYEWMEKLFEDFDENHDRNSQDKLSEKEWIGNLAKGLGKLIEWIEATDEIQVSFGLAEGLKNLYNVYLMYLNA</sequence>
<dbReference type="Gene3D" id="1.25.10.10">
    <property type="entry name" value="Leucine-rich Repeat Variant"/>
    <property type="match status" value="2"/>
</dbReference>
<dbReference type="Proteomes" id="UP001162131">
    <property type="component" value="Unassembled WGS sequence"/>
</dbReference>
<dbReference type="SUPFAM" id="SSF48371">
    <property type="entry name" value="ARM repeat"/>
    <property type="match status" value="1"/>
</dbReference>
<dbReference type="Pfam" id="PF13251">
    <property type="entry name" value="DUF4042"/>
    <property type="match status" value="1"/>
</dbReference>
<comment type="caution">
    <text evidence="2">The sequence shown here is derived from an EMBL/GenBank/DDBJ whole genome shotgun (WGS) entry which is preliminary data.</text>
</comment>
<dbReference type="PANTHER" id="PTHR13366:SF0">
    <property type="entry name" value="HEAT REPEAT-CONTAINING PROTEIN 6"/>
    <property type="match status" value="1"/>
</dbReference>
<dbReference type="InterPro" id="IPR052107">
    <property type="entry name" value="HEAT6"/>
</dbReference>
<gene>
    <name evidence="2" type="ORF">BSTOLATCC_MIC12876</name>
</gene>
<dbReference type="InterPro" id="IPR011989">
    <property type="entry name" value="ARM-like"/>
</dbReference>
<proteinExistence type="predicted"/>
<feature type="domain" description="DUF4042" evidence="1">
    <location>
        <begin position="277"/>
        <end position="450"/>
    </location>
</feature>
<keyword evidence="3" id="KW-1185">Reference proteome</keyword>
<dbReference type="PANTHER" id="PTHR13366">
    <property type="entry name" value="MALARIA ANTIGEN-RELATED"/>
    <property type="match status" value="1"/>
</dbReference>
<evidence type="ECO:0000313" key="3">
    <source>
        <dbReference type="Proteomes" id="UP001162131"/>
    </source>
</evidence>
<dbReference type="InterPro" id="IPR025283">
    <property type="entry name" value="DUF4042"/>
</dbReference>
<dbReference type="AlphaFoldDB" id="A0AAU9IZZ9"/>